<sequence>MSPSTAAIVQRSNPSSTSAGTQIVQQSPSRGIDRSTVTPARRSEPKSGSIKQSVQPTNHRSVTSQKPAEKSTAPTYHIPTVESKTKELSTPKELATKYLKESSVTPENDYYDIYQSMNKVNADDYI</sequence>
<protein>
    <submittedName>
        <fullName evidence="2">Uncharacterized protein</fullName>
    </submittedName>
</protein>
<feature type="compositionally biased region" description="Polar residues" evidence="1">
    <location>
        <begin position="1"/>
        <end position="29"/>
    </location>
</feature>
<accession>A0AB73ABP0</accession>
<gene>
    <name evidence="2" type="ORF">D356_00767</name>
</gene>
<dbReference type="AlphaFoldDB" id="A0AB73ABP0"/>
<name>A0AB73ABP0_ENTFC</name>
<evidence type="ECO:0000313" key="3">
    <source>
        <dbReference type="Proteomes" id="UP000014622"/>
    </source>
</evidence>
<organism evidence="2 3">
    <name type="scientific">Enterococcus faecium SD2A-2</name>
    <dbReference type="NCBI Taxonomy" id="1244154"/>
    <lineage>
        <taxon>Bacteria</taxon>
        <taxon>Bacillati</taxon>
        <taxon>Bacillota</taxon>
        <taxon>Bacilli</taxon>
        <taxon>Lactobacillales</taxon>
        <taxon>Enterococcaceae</taxon>
        <taxon>Enterococcus</taxon>
    </lineage>
</organism>
<proteinExistence type="predicted"/>
<dbReference type="Proteomes" id="UP000014622">
    <property type="component" value="Unassembled WGS sequence"/>
</dbReference>
<comment type="caution">
    <text evidence="2">The sequence shown here is derived from an EMBL/GenBank/DDBJ whole genome shotgun (WGS) entry which is preliminary data.</text>
</comment>
<evidence type="ECO:0000313" key="2">
    <source>
        <dbReference type="EMBL" id="EPI14352.1"/>
    </source>
</evidence>
<feature type="compositionally biased region" description="Polar residues" evidence="1">
    <location>
        <begin position="49"/>
        <end position="66"/>
    </location>
</feature>
<feature type="region of interest" description="Disordered" evidence="1">
    <location>
        <begin position="1"/>
        <end position="90"/>
    </location>
</feature>
<evidence type="ECO:0000256" key="1">
    <source>
        <dbReference type="SAM" id="MobiDB-lite"/>
    </source>
</evidence>
<reference evidence="2 3" key="1">
    <citation type="submission" date="2013-06" db="EMBL/GenBank/DDBJ databases">
        <authorList>
            <person name="Weinstock G."/>
            <person name="Sodergren E."/>
            <person name="Lobos E.A."/>
            <person name="Fulton L."/>
            <person name="Fulton R."/>
            <person name="Courtney L."/>
            <person name="Fronick C."/>
            <person name="O'Laughlin M."/>
            <person name="Godfrey J."/>
            <person name="Wilson R.M."/>
            <person name="Miner T."/>
            <person name="Farmer C."/>
            <person name="Delehaunty K."/>
            <person name="Cordes M."/>
            <person name="Minx P."/>
            <person name="Tomlinson C."/>
            <person name="Chen J."/>
            <person name="Wollam A."/>
            <person name="Pepin K.H."/>
            <person name="Bhonagiri V."/>
            <person name="Zhang X."/>
            <person name="Warren W."/>
            <person name="Mitreva M."/>
            <person name="Mardis E.R."/>
            <person name="Wilson R.K."/>
        </authorList>
    </citation>
    <scope>NUCLEOTIDE SEQUENCE [LARGE SCALE GENOMIC DNA]</scope>
    <source>
        <strain evidence="2 3">SD2A-2</strain>
    </source>
</reference>
<dbReference type="EMBL" id="ATIT01000062">
    <property type="protein sequence ID" value="EPI14352.1"/>
    <property type="molecule type" value="Genomic_DNA"/>
</dbReference>